<feature type="compositionally biased region" description="Low complexity" evidence="4">
    <location>
        <begin position="30"/>
        <end position="40"/>
    </location>
</feature>
<dbReference type="GO" id="GO:0008408">
    <property type="term" value="F:3'-5' exonuclease activity"/>
    <property type="evidence" value="ECO:0007669"/>
    <property type="project" value="TreeGrafter"/>
</dbReference>
<dbReference type="AlphaFoldDB" id="A0A1G8H8E6"/>
<keyword evidence="7" id="KW-1185">Reference proteome</keyword>
<dbReference type="InterPro" id="IPR012337">
    <property type="entry name" value="RNaseH-like_sf"/>
</dbReference>
<keyword evidence="3" id="KW-0269">Exonuclease</keyword>
<gene>
    <name evidence="6" type="ORF">SAMN04489720_3254</name>
</gene>
<dbReference type="EMBL" id="LT629695">
    <property type="protein sequence ID" value="SDI02811.1"/>
    <property type="molecule type" value="Genomic_DNA"/>
</dbReference>
<accession>A0A1G8H8E6</accession>
<dbReference type="RefSeq" id="WP_331711980.1">
    <property type="nucleotide sequence ID" value="NZ_LT629695.1"/>
</dbReference>
<dbReference type="Proteomes" id="UP000198822">
    <property type="component" value="Chromosome I"/>
</dbReference>
<dbReference type="Pfam" id="PF00929">
    <property type="entry name" value="RNase_T"/>
    <property type="match status" value="1"/>
</dbReference>
<evidence type="ECO:0000256" key="4">
    <source>
        <dbReference type="SAM" id="MobiDB-lite"/>
    </source>
</evidence>
<evidence type="ECO:0000256" key="1">
    <source>
        <dbReference type="ARBA" id="ARBA00022722"/>
    </source>
</evidence>
<dbReference type="InterPro" id="IPR013520">
    <property type="entry name" value="Ribonucl_H"/>
</dbReference>
<sequence length="294" mass="31375">MIEIQSPRPGDSGAIDDLVTQALALDAGGSEPVAPSSPASEPMPEPMPLRTVDAAVAVAHEVQQQGWASRLAVFDLETTGVDTSTARIVTAFLGVLDEHGELLEQHAWLADPGVEIPEGAAAIHGITTERARAEGAPAQQVVAAIVAEVANLLRAGTPVVAFNAAYDFTVLHHEALRHGIAPVEAPAPVIDPLVLDKHVDRYRKGKRTLGVTCAHYGVELEGWHEASADAIAAGRLAQAMHELFPQLQVPADELHASTVDWATQQAESFARYMQQRDPSFTADRGWPIREARTA</sequence>
<proteinExistence type="predicted"/>
<reference evidence="7" key="1">
    <citation type="submission" date="2016-10" db="EMBL/GenBank/DDBJ databases">
        <authorList>
            <person name="Varghese N."/>
            <person name="Submissions S."/>
        </authorList>
    </citation>
    <scope>NUCLEOTIDE SEQUENCE [LARGE SCALE GENOMIC DNA]</scope>
    <source>
        <strain evidence="7">DSM 22002</strain>
    </source>
</reference>
<feature type="domain" description="Exonuclease" evidence="5">
    <location>
        <begin position="70"/>
        <end position="246"/>
    </location>
</feature>
<feature type="region of interest" description="Disordered" evidence="4">
    <location>
        <begin position="26"/>
        <end position="47"/>
    </location>
</feature>
<protein>
    <submittedName>
        <fullName evidence="6">DNA polymerase-3 subunit epsilon</fullName>
    </submittedName>
</protein>
<evidence type="ECO:0000259" key="5">
    <source>
        <dbReference type="SMART" id="SM00479"/>
    </source>
</evidence>
<dbReference type="SMART" id="SM00479">
    <property type="entry name" value="EXOIII"/>
    <property type="match status" value="1"/>
</dbReference>
<dbReference type="CDD" id="cd06127">
    <property type="entry name" value="DEDDh"/>
    <property type="match status" value="1"/>
</dbReference>
<keyword evidence="2" id="KW-0378">Hydrolase</keyword>
<evidence type="ECO:0000313" key="7">
    <source>
        <dbReference type="Proteomes" id="UP000198822"/>
    </source>
</evidence>
<dbReference type="GO" id="GO:0003676">
    <property type="term" value="F:nucleic acid binding"/>
    <property type="evidence" value="ECO:0007669"/>
    <property type="project" value="InterPro"/>
</dbReference>
<dbReference type="GO" id="GO:0005829">
    <property type="term" value="C:cytosol"/>
    <property type="evidence" value="ECO:0007669"/>
    <property type="project" value="TreeGrafter"/>
</dbReference>
<dbReference type="PANTHER" id="PTHR30231:SF4">
    <property type="entry name" value="PROTEIN NEN2"/>
    <property type="match status" value="1"/>
</dbReference>
<name>A0A1G8H8E6_9MICO</name>
<dbReference type="NCBIfam" id="NF005927">
    <property type="entry name" value="PRK07942.1"/>
    <property type="match status" value="1"/>
</dbReference>
<evidence type="ECO:0000256" key="3">
    <source>
        <dbReference type="ARBA" id="ARBA00022839"/>
    </source>
</evidence>
<keyword evidence="1" id="KW-0540">Nuclease</keyword>
<evidence type="ECO:0000313" key="6">
    <source>
        <dbReference type="EMBL" id="SDI02811.1"/>
    </source>
</evidence>
<dbReference type="SUPFAM" id="SSF53098">
    <property type="entry name" value="Ribonuclease H-like"/>
    <property type="match status" value="1"/>
</dbReference>
<evidence type="ECO:0000256" key="2">
    <source>
        <dbReference type="ARBA" id="ARBA00022801"/>
    </source>
</evidence>
<dbReference type="STRING" id="399736.SAMN04489720_3254"/>
<dbReference type="PANTHER" id="PTHR30231">
    <property type="entry name" value="DNA POLYMERASE III SUBUNIT EPSILON"/>
    <property type="match status" value="1"/>
</dbReference>
<organism evidence="6 7">
    <name type="scientific">Agrococcus jejuensis</name>
    <dbReference type="NCBI Taxonomy" id="399736"/>
    <lineage>
        <taxon>Bacteria</taxon>
        <taxon>Bacillati</taxon>
        <taxon>Actinomycetota</taxon>
        <taxon>Actinomycetes</taxon>
        <taxon>Micrococcales</taxon>
        <taxon>Microbacteriaceae</taxon>
        <taxon>Agrococcus</taxon>
    </lineage>
</organism>
<dbReference type="InterPro" id="IPR036397">
    <property type="entry name" value="RNaseH_sf"/>
</dbReference>
<dbReference type="Gene3D" id="3.30.420.10">
    <property type="entry name" value="Ribonuclease H-like superfamily/Ribonuclease H"/>
    <property type="match status" value="1"/>
</dbReference>